<feature type="domain" description="DUF4397" evidence="1">
    <location>
        <begin position="32"/>
        <end position="141"/>
    </location>
</feature>
<evidence type="ECO:0000313" key="3">
    <source>
        <dbReference type="Proteomes" id="UP000248745"/>
    </source>
</evidence>
<evidence type="ECO:0000259" key="1">
    <source>
        <dbReference type="Pfam" id="PF14344"/>
    </source>
</evidence>
<feature type="domain" description="DUF4397" evidence="1">
    <location>
        <begin position="150"/>
        <end position="216"/>
    </location>
</feature>
<name>A0A2W2BAU3_9BACT</name>
<comment type="caution">
    <text evidence="2">The sequence shown here is derived from an EMBL/GenBank/DDBJ whole genome shotgun (WGS) entry which is preliminary data.</text>
</comment>
<sequence length="226" mass="23255">MKKILVAILGFAAIGTVSSCKKDDNSTPTTAKMMFFNGTVAAANVDGTINSAKVSSASNIAYLNKTGYVDVATGGVSVGYLLTITQTSLVNNAENLAVSKYYSAFAGGIVTKPSLVFTSDDLSAPSANMAKIRLVNLSPDSLNEAMYIGTNNNPIVQNVGPQTASDFSETAAGTVKITLQDPSKPTQQVTIASQNLAAGKIYTIVLTGSAVSTGNSVLTANVVNNN</sequence>
<gene>
    <name evidence="2" type="ORF">DN068_11450</name>
</gene>
<dbReference type="PROSITE" id="PS51257">
    <property type="entry name" value="PROKAR_LIPOPROTEIN"/>
    <property type="match status" value="1"/>
</dbReference>
<dbReference type="InterPro" id="IPR025510">
    <property type="entry name" value="DUF4397"/>
</dbReference>
<dbReference type="Pfam" id="PF14344">
    <property type="entry name" value="DUF4397"/>
    <property type="match status" value="2"/>
</dbReference>
<dbReference type="RefSeq" id="WP_110999049.1">
    <property type="nucleotide sequence ID" value="NZ_QKTW01000016.1"/>
</dbReference>
<dbReference type="EMBL" id="QKTW01000016">
    <property type="protein sequence ID" value="PZF73017.1"/>
    <property type="molecule type" value="Genomic_DNA"/>
</dbReference>
<keyword evidence="3" id="KW-1185">Reference proteome</keyword>
<reference evidence="2 3" key="1">
    <citation type="submission" date="2018-06" db="EMBL/GenBank/DDBJ databases">
        <title>Mucibacter soli gen. nov., sp. nov., a new member of the family Chitinophagaceae producing mucin.</title>
        <authorList>
            <person name="Kim M.-K."/>
            <person name="Park S."/>
            <person name="Kim T.-S."/>
            <person name="Joung Y."/>
            <person name="Han J.-H."/>
            <person name="Kim S.B."/>
        </authorList>
    </citation>
    <scope>NUCLEOTIDE SEQUENCE [LARGE SCALE GENOMIC DNA]</scope>
    <source>
        <strain evidence="2 3">R1-15</strain>
    </source>
</reference>
<dbReference type="Proteomes" id="UP000248745">
    <property type="component" value="Unassembled WGS sequence"/>
</dbReference>
<protein>
    <recommendedName>
        <fullName evidence="1">DUF4397 domain-containing protein</fullName>
    </recommendedName>
</protein>
<organism evidence="2 3">
    <name type="scientific">Taibaiella soli</name>
    <dbReference type="NCBI Taxonomy" id="1649169"/>
    <lineage>
        <taxon>Bacteria</taxon>
        <taxon>Pseudomonadati</taxon>
        <taxon>Bacteroidota</taxon>
        <taxon>Chitinophagia</taxon>
        <taxon>Chitinophagales</taxon>
        <taxon>Chitinophagaceae</taxon>
        <taxon>Taibaiella</taxon>
    </lineage>
</organism>
<dbReference type="AlphaFoldDB" id="A0A2W2BAU3"/>
<evidence type="ECO:0000313" key="2">
    <source>
        <dbReference type="EMBL" id="PZF73017.1"/>
    </source>
</evidence>
<dbReference type="OrthoDB" id="9792011at2"/>
<proteinExistence type="predicted"/>
<accession>A0A2W2BAU3</accession>